<evidence type="ECO:0000256" key="1">
    <source>
        <dbReference type="ARBA" id="ARBA00038090"/>
    </source>
</evidence>
<name>A0A8B8ALB1_CRAVI</name>
<organism evidence="3 4">
    <name type="scientific">Crassostrea virginica</name>
    <name type="common">Eastern oyster</name>
    <dbReference type="NCBI Taxonomy" id="6565"/>
    <lineage>
        <taxon>Eukaryota</taxon>
        <taxon>Metazoa</taxon>
        <taxon>Spiralia</taxon>
        <taxon>Lophotrochozoa</taxon>
        <taxon>Mollusca</taxon>
        <taxon>Bivalvia</taxon>
        <taxon>Autobranchia</taxon>
        <taxon>Pteriomorphia</taxon>
        <taxon>Ostreida</taxon>
        <taxon>Ostreoidea</taxon>
        <taxon>Ostreidae</taxon>
        <taxon>Crassostrea</taxon>
    </lineage>
</organism>
<dbReference type="Proteomes" id="UP000694844">
    <property type="component" value="Chromosome 7"/>
</dbReference>
<evidence type="ECO:0000259" key="2">
    <source>
        <dbReference type="Pfam" id="PF09811"/>
    </source>
</evidence>
<reference evidence="4" key="1">
    <citation type="submission" date="2025-08" db="UniProtKB">
        <authorList>
            <consortium name="RefSeq"/>
        </authorList>
    </citation>
    <scope>IDENTIFICATION</scope>
    <source>
        <tissue evidence="4">Whole sample</tissue>
    </source>
</reference>
<feature type="domain" description="Essential protein Yae1 N-terminal" evidence="2">
    <location>
        <begin position="22"/>
        <end position="60"/>
    </location>
</feature>
<dbReference type="KEGG" id="cvn:111102808"/>
<keyword evidence="3" id="KW-1185">Reference proteome</keyword>
<dbReference type="PANTHER" id="PTHR28532:SF1">
    <property type="entry name" value="ORAL CANCER OVEREXPRESSED 1"/>
    <property type="match status" value="1"/>
</dbReference>
<sequence>MAENDDIFHDIVMSEERFHQEGFSAGLDVGRRAGIHEGWRLGWQKGSTIGSEIGFYHGFCELLLEKIKDDSKKQRVCKALEGIMTAIEELPASDPTNQELFDKLDKVRAKVKQVNSLLSINMEFQTKDTSTKGMSF</sequence>
<comment type="similarity">
    <text evidence="1">Belongs to the LTO1 family.</text>
</comment>
<dbReference type="PANTHER" id="PTHR28532">
    <property type="entry name" value="GEO13458P1"/>
    <property type="match status" value="1"/>
</dbReference>
<proteinExistence type="inferred from homology"/>
<protein>
    <submittedName>
        <fullName evidence="4">Oral cancer-overexpressed protein 1-like</fullName>
    </submittedName>
</protein>
<evidence type="ECO:0000313" key="3">
    <source>
        <dbReference type="Proteomes" id="UP000694844"/>
    </source>
</evidence>
<dbReference type="InterPro" id="IPR019191">
    <property type="entry name" value="Essential_protein_Yae1_N"/>
</dbReference>
<accession>A0A8B8ALB1</accession>
<evidence type="ECO:0000313" key="4">
    <source>
        <dbReference type="RefSeq" id="XP_022291388.1"/>
    </source>
</evidence>
<dbReference type="OrthoDB" id="48036at2759"/>
<gene>
    <name evidence="4" type="primary">LOC111102808</name>
</gene>
<dbReference type="Pfam" id="PF09811">
    <property type="entry name" value="Yae1_N"/>
    <property type="match status" value="1"/>
</dbReference>
<dbReference type="RefSeq" id="XP_022291388.1">
    <property type="nucleotide sequence ID" value="XM_022435680.1"/>
</dbReference>
<dbReference type="InterPro" id="IPR052436">
    <property type="entry name" value="LTO1_adapter"/>
</dbReference>
<dbReference type="AlphaFoldDB" id="A0A8B8ALB1"/>
<dbReference type="GeneID" id="111102808"/>